<evidence type="ECO:0000256" key="1">
    <source>
        <dbReference type="SAM" id="MobiDB-lite"/>
    </source>
</evidence>
<evidence type="ECO:0008006" key="4">
    <source>
        <dbReference type="Google" id="ProtNLM"/>
    </source>
</evidence>
<dbReference type="GeneID" id="59334588"/>
<keyword evidence="3" id="KW-1185">Reference proteome</keyword>
<dbReference type="AlphaFoldDB" id="A0A8H6F7M7"/>
<reference evidence="2 3" key="1">
    <citation type="journal article" date="2020" name="Genomics">
        <title>Complete, high-quality genomes from long-read metagenomic sequencing of two wolf lichen thalli reveals enigmatic genome architecture.</title>
        <authorList>
            <person name="McKenzie S.K."/>
            <person name="Walston R.F."/>
            <person name="Allen J.L."/>
        </authorList>
    </citation>
    <scope>NUCLEOTIDE SEQUENCE [LARGE SCALE GENOMIC DNA]</scope>
    <source>
        <strain evidence="2">WasteWater1</strain>
    </source>
</reference>
<comment type="caution">
    <text evidence="2">The sequence shown here is derived from an EMBL/GenBank/DDBJ whole genome shotgun (WGS) entry which is preliminary data.</text>
</comment>
<feature type="compositionally biased region" description="Polar residues" evidence="1">
    <location>
        <begin position="22"/>
        <end position="31"/>
    </location>
</feature>
<gene>
    <name evidence="2" type="ORF">HO133_006186</name>
</gene>
<name>A0A8H6F7M7_9LECA</name>
<dbReference type="RefSeq" id="XP_037147660.1">
    <property type="nucleotide sequence ID" value="XM_037297086.1"/>
</dbReference>
<dbReference type="EMBL" id="JACCJB010000023">
    <property type="protein sequence ID" value="KAF6218225.1"/>
    <property type="molecule type" value="Genomic_DNA"/>
</dbReference>
<evidence type="ECO:0000313" key="2">
    <source>
        <dbReference type="EMBL" id="KAF6218225.1"/>
    </source>
</evidence>
<evidence type="ECO:0000313" key="3">
    <source>
        <dbReference type="Proteomes" id="UP000593566"/>
    </source>
</evidence>
<proteinExistence type="predicted"/>
<sequence>MAGNKRRRTSGGFHTTRGDLLSTVSPSSASQPTFLSTFDRASRYPIFHTFCDCLTIAEIVALTQTCKKFSGLYQYLLSSQWDVDQALRRYVEDPQGFRSQMARYDALIFGNFAVQYFERNIWSCKRLVVYILQGRGSQLFSKYLSTIAGYSEVKLKEYGPDRPAMETRTFKKDADRKFEIRLHSTTCLPAQYILERSDSTADVNILSWNKAYSVFPLPTFIQHKSYLLQDLDKSARQSARKYSQRGWDVQGVMWPEEERRNHPIRERRRVGDRYTWTIPFDTRKVEWSKTPDYVLEHACFKMDLSMNYDNEEFYDRYQSVRYYPIEANILESKVLKHTYVYGGVDMIDFFSPRLHSFIILELYKLDPAQRPTNYKQILKYPDNIDGALGDFDQPANWTYRDDEFPKWYKAFEQYQPE</sequence>
<dbReference type="Proteomes" id="UP000593566">
    <property type="component" value="Unassembled WGS sequence"/>
</dbReference>
<organism evidence="2 3">
    <name type="scientific">Letharia lupina</name>
    <dbReference type="NCBI Taxonomy" id="560253"/>
    <lineage>
        <taxon>Eukaryota</taxon>
        <taxon>Fungi</taxon>
        <taxon>Dikarya</taxon>
        <taxon>Ascomycota</taxon>
        <taxon>Pezizomycotina</taxon>
        <taxon>Lecanoromycetes</taxon>
        <taxon>OSLEUM clade</taxon>
        <taxon>Lecanoromycetidae</taxon>
        <taxon>Lecanorales</taxon>
        <taxon>Lecanorineae</taxon>
        <taxon>Parmeliaceae</taxon>
        <taxon>Letharia</taxon>
    </lineage>
</organism>
<protein>
    <recommendedName>
        <fullName evidence="4">F-box domain-containing protein</fullName>
    </recommendedName>
</protein>
<accession>A0A8H6F7M7</accession>
<feature type="region of interest" description="Disordered" evidence="1">
    <location>
        <begin position="1"/>
        <end position="31"/>
    </location>
</feature>